<dbReference type="EMBL" id="QZXA01000014">
    <property type="protein sequence ID" value="RJT29533.1"/>
    <property type="molecule type" value="Genomic_DNA"/>
</dbReference>
<dbReference type="AlphaFoldDB" id="A0A6M7TRE7"/>
<reference evidence="1 2" key="1">
    <citation type="submission" date="2018-09" db="EMBL/GenBank/DDBJ databases">
        <title>Mesorhizobium carmichaelinearum sp. nov. isolated from Carmichaelinea spp. root nodules in New Zealand.</title>
        <authorList>
            <person name="De Meyer S.E."/>
        </authorList>
    </citation>
    <scope>NUCLEOTIDE SEQUENCE [LARGE SCALE GENOMIC DNA]</scope>
    <source>
        <strain evidence="1 2">LMG 28313</strain>
    </source>
</reference>
<evidence type="ECO:0000313" key="1">
    <source>
        <dbReference type="EMBL" id="RJT29533.1"/>
    </source>
</evidence>
<dbReference type="RefSeq" id="WP_064982490.1">
    <property type="nucleotide sequence ID" value="NZ_CP033508.1"/>
</dbReference>
<keyword evidence="2" id="KW-1185">Reference proteome</keyword>
<protein>
    <submittedName>
        <fullName evidence="1">Uncharacterized protein</fullName>
    </submittedName>
</protein>
<gene>
    <name evidence="1" type="ORF">D3242_28400</name>
</gene>
<comment type="caution">
    <text evidence="1">The sequence shown here is derived from an EMBL/GenBank/DDBJ whole genome shotgun (WGS) entry which is preliminary data.</text>
</comment>
<name>A0A6M7TRE7_9HYPH</name>
<accession>A0A6M7TRE7</accession>
<sequence>MLYAWIDGIKRAPLAKGESTVCSDCGGLLTSVMPVENVRHWRHNAGDCDPWSEPEGPWHLSWKEAFPENCREVGLIDQATGERHRADVLCNAGTPHAAVLELQYSPISEEERAAREAFYRQGHRLYWLVHVHDGPSSFTGWSFKASMNWGARPVEIDGRRYAIMQWMGRSKQLIEKWKRATGYVFLECETYIFFLAGDELARRVAGGIPLKKGEYVLSRWSREDFIRSVHWTGGA</sequence>
<evidence type="ECO:0000313" key="2">
    <source>
        <dbReference type="Proteomes" id="UP000275530"/>
    </source>
</evidence>
<proteinExistence type="predicted"/>
<dbReference type="Proteomes" id="UP000275530">
    <property type="component" value="Unassembled WGS sequence"/>
</dbReference>
<organism evidence="1 2">
    <name type="scientific">Mesorhizobium jarvisii</name>
    <dbReference type="NCBI Taxonomy" id="1777867"/>
    <lineage>
        <taxon>Bacteria</taxon>
        <taxon>Pseudomonadati</taxon>
        <taxon>Pseudomonadota</taxon>
        <taxon>Alphaproteobacteria</taxon>
        <taxon>Hyphomicrobiales</taxon>
        <taxon>Phyllobacteriaceae</taxon>
        <taxon>Mesorhizobium</taxon>
    </lineage>
</organism>